<evidence type="ECO:0000313" key="2">
    <source>
        <dbReference type="Proteomes" id="UP000813018"/>
    </source>
</evidence>
<keyword evidence="2" id="KW-1185">Reference proteome</keyword>
<reference evidence="1 2" key="1">
    <citation type="journal article" date="2016" name="Int. J. Syst. Evol. Microbiol.">
        <title>Pontibacter aydingkolensis sp. nov., isolated from soil of a salt lake.</title>
        <authorList>
            <person name="Osman G."/>
            <person name="Zhang T."/>
            <person name="Lou K."/>
            <person name="Gao Y."/>
            <person name="Chang W."/>
            <person name="Lin Q."/>
            <person name="Yang H.M."/>
            <person name="Huo X.D."/>
            <person name="Wang N."/>
        </authorList>
    </citation>
    <scope>NUCLEOTIDE SEQUENCE [LARGE SCALE GENOMIC DNA]</scope>
    <source>
        <strain evidence="1 2">KACC 19255</strain>
    </source>
</reference>
<protein>
    <submittedName>
        <fullName evidence="1">Uncharacterized protein</fullName>
    </submittedName>
</protein>
<name>A0ABS7CP35_9BACT</name>
<accession>A0ABS7CP35</accession>
<sequence>MLHPSTNKACVRYYYLAPRNGNKAEIIKVLNSHRYTIDVPMWEEDVILEPFYTRPMTVKEEHNCRGAETWKLFSDWSKVCADLLKNGVAENELKELENYRDNLLSSENMVA</sequence>
<organism evidence="1 2">
    <name type="scientific">Pontibacter aydingkolensis</name>
    <dbReference type="NCBI Taxonomy" id="1911536"/>
    <lineage>
        <taxon>Bacteria</taxon>
        <taxon>Pseudomonadati</taxon>
        <taxon>Bacteroidota</taxon>
        <taxon>Cytophagia</taxon>
        <taxon>Cytophagales</taxon>
        <taxon>Hymenobacteraceae</taxon>
        <taxon>Pontibacter</taxon>
    </lineage>
</organism>
<evidence type="ECO:0000313" key="1">
    <source>
        <dbReference type="EMBL" id="MBW7465583.1"/>
    </source>
</evidence>
<dbReference type="RefSeq" id="WP_219875472.1">
    <property type="nucleotide sequence ID" value="NZ_JAHYXK010000001.1"/>
</dbReference>
<dbReference type="EMBL" id="JAHYXK010000001">
    <property type="protein sequence ID" value="MBW7465583.1"/>
    <property type="molecule type" value="Genomic_DNA"/>
</dbReference>
<proteinExistence type="predicted"/>
<comment type="caution">
    <text evidence="1">The sequence shown here is derived from an EMBL/GenBank/DDBJ whole genome shotgun (WGS) entry which is preliminary data.</text>
</comment>
<gene>
    <name evidence="1" type="ORF">K0O23_00770</name>
</gene>
<dbReference type="Proteomes" id="UP000813018">
    <property type="component" value="Unassembled WGS sequence"/>
</dbReference>